<dbReference type="InterPro" id="IPR035965">
    <property type="entry name" value="PAS-like_dom_sf"/>
</dbReference>
<evidence type="ECO:0000259" key="2">
    <source>
        <dbReference type="PROSITE" id="PS50112"/>
    </source>
</evidence>
<dbReference type="SMART" id="SM00091">
    <property type="entry name" value="PAS"/>
    <property type="match status" value="2"/>
</dbReference>
<keyword evidence="1" id="KW-0812">Transmembrane</keyword>
<proteinExistence type="predicted"/>
<dbReference type="RefSeq" id="WP_211545996.1">
    <property type="nucleotide sequence ID" value="NZ_JAGTUF010000001.1"/>
</dbReference>
<evidence type="ECO:0000313" key="5">
    <source>
        <dbReference type="EMBL" id="MBR9970506.1"/>
    </source>
</evidence>
<dbReference type="PROSITE" id="PS50887">
    <property type="entry name" value="GGDEF"/>
    <property type="match status" value="1"/>
</dbReference>
<gene>
    <name evidence="5" type="ORF">KEC16_02120</name>
</gene>
<dbReference type="Gene3D" id="3.30.450.20">
    <property type="entry name" value="PAS domain"/>
    <property type="match status" value="2"/>
</dbReference>
<evidence type="ECO:0000259" key="4">
    <source>
        <dbReference type="PROSITE" id="PS50887"/>
    </source>
</evidence>
<dbReference type="InterPro" id="IPR000014">
    <property type="entry name" value="PAS"/>
</dbReference>
<dbReference type="SMART" id="SM00086">
    <property type="entry name" value="PAC"/>
    <property type="match status" value="2"/>
</dbReference>
<dbReference type="InterPro" id="IPR029787">
    <property type="entry name" value="Nucleotide_cyclase"/>
</dbReference>
<dbReference type="Proteomes" id="UP000680714">
    <property type="component" value="Unassembled WGS sequence"/>
</dbReference>
<dbReference type="Pfam" id="PF00990">
    <property type="entry name" value="GGDEF"/>
    <property type="match status" value="1"/>
</dbReference>
<dbReference type="InterPro" id="IPR001610">
    <property type="entry name" value="PAC"/>
</dbReference>
<dbReference type="InterPro" id="IPR000160">
    <property type="entry name" value="GGDEF_dom"/>
</dbReference>
<dbReference type="SUPFAM" id="SSF55785">
    <property type="entry name" value="PYP-like sensor domain (PAS domain)"/>
    <property type="match status" value="2"/>
</dbReference>
<evidence type="ECO:0000313" key="6">
    <source>
        <dbReference type="Proteomes" id="UP000680714"/>
    </source>
</evidence>
<feature type="domain" description="PAC" evidence="3">
    <location>
        <begin position="427"/>
        <end position="479"/>
    </location>
</feature>
<dbReference type="NCBIfam" id="TIGR00254">
    <property type="entry name" value="GGDEF"/>
    <property type="match status" value="1"/>
</dbReference>
<dbReference type="CDD" id="cd01949">
    <property type="entry name" value="GGDEF"/>
    <property type="match status" value="1"/>
</dbReference>
<dbReference type="NCBIfam" id="TIGR00229">
    <property type="entry name" value="sensory_box"/>
    <property type="match status" value="2"/>
</dbReference>
<keyword evidence="1" id="KW-1133">Transmembrane helix</keyword>
<feature type="transmembrane region" description="Helical" evidence="1">
    <location>
        <begin position="12"/>
        <end position="35"/>
    </location>
</feature>
<evidence type="ECO:0000256" key="1">
    <source>
        <dbReference type="SAM" id="Phobius"/>
    </source>
</evidence>
<dbReference type="InterPro" id="IPR043128">
    <property type="entry name" value="Rev_trsase/Diguanyl_cyclase"/>
</dbReference>
<dbReference type="PROSITE" id="PS50112">
    <property type="entry name" value="PAS"/>
    <property type="match status" value="1"/>
</dbReference>
<keyword evidence="5" id="KW-0808">Transferase</keyword>
<dbReference type="SMART" id="SM00267">
    <property type="entry name" value="GGDEF"/>
    <property type="match status" value="1"/>
</dbReference>
<dbReference type="PANTHER" id="PTHR46663:SF3">
    <property type="entry name" value="SLL0267 PROTEIN"/>
    <property type="match status" value="1"/>
</dbReference>
<dbReference type="CDD" id="cd00130">
    <property type="entry name" value="PAS"/>
    <property type="match status" value="2"/>
</dbReference>
<dbReference type="PROSITE" id="PS50113">
    <property type="entry name" value="PAC"/>
    <property type="match status" value="1"/>
</dbReference>
<evidence type="ECO:0000259" key="3">
    <source>
        <dbReference type="PROSITE" id="PS50113"/>
    </source>
</evidence>
<organism evidence="5 6">
    <name type="scientific">Magnetospirillum sulfuroxidans</name>
    <dbReference type="NCBI Taxonomy" id="611300"/>
    <lineage>
        <taxon>Bacteria</taxon>
        <taxon>Pseudomonadati</taxon>
        <taxon>Pseudomonadota</taxon>
        <taxon>Alphaproteobacteria</taxon>
        <taxon>Rhodospirillales</taxon>
        <taxon>Rhodospirillaceae</taxon>
        <taxon>Magnetospirillum</taxon>
    </lineage>
</organism>
<dbReference type="EC" id="2.7.7.65" evidence="5"/>
<dbReference type="InterPro" id="IPR052163">
    <property type="entry name" value="DGC-Regulatory_Protein"/>
</dbReference>
<dbReference type="GO" id="GO:0052621">
    <property type="term" value="F:diguanylate cyclase activity"/>
    <property type="evidence" value="ECO:0007669"/>
    <property type="project" value="UniProtKB-EC"/>
</dbReference>
<feature type="domain" description="GGDEF" evidence="4">
    <location>
        <begin position="511"/>
        <end position="642"/>
    </location>
</feature>
<dbReference type="EMBL" id="JAGTUF010000001">
    <property type="protein sequence ID" value="MBR9970506.1"/>
    <property type="molecule type" value="Genomic_DNA"/>
</dbReference>
<dbReference type="Pfam" id="PF13426">
    <property type="entry name" value="PAS_9"/>
    <property type="match status" value="2"/>
</dbReference>
<comment type="caution">
    <text evidence="5">The sequence shown here is derived from an EMBL/GenBank/DDBJ whole genome shotgun (WGS) entry which is preliminary data.</text>
</comment>
<keyword evidence="5" id="KW-0548">Nucleotidyltransferase</keyword>
<dbReference type="Gene3D" id="3.30.70.270">
    <property type="match status" value="1"/>
</dbReference>
<dbReference type="InterPro" id="IPR000700">
    <property type="entry name" value="PAS-assoc_C"/>
</dbReference>
<keyword evidence="6" id="KW-1185">Reference proteome</keyword>
<dbReference type="SUPFAM" id="SSF55073">
    <property type="entry name" value="Nucleotide cyclase"/>
    <property type="match status" value="1"/>
</dbReference>
<keyword evidence="1" id="KW-0472">Membrane</keyword>
<dbReference type="PANTHER" id="PTHR46663">
    <property type="entry name" value="DIGUANYLATE CYCLASE DGCT-RELATED"/>
    <property type="match status" value="1"/>
</dbReference>
<accession>A0ABS5I7V7</accession>
<name>A0ABS5I7V7_9PROT</name>
<feature type="domain" description="PAS" evidence="2">
    <location>
        <begin position="354"/>
        <end position="400"/>
    </location>
</feature>
<feature type="transmembrane region" description="Helical" evidence="1">
    <location>
        <begin position="189"/>
        <end position="211"/>
    </location>
</feature>
<protein>
    <submittedName>
        <fullName evidence="5">Diguanylate cyclase</fullName>
        <ecNumber evidence="5">2.7.7.65</ecNumber>
    </submittedName>
</protein>
<reference evidence="5 6" key="1">
    <citation type="submission" date="2021-04" db="EMBL/GenBank/DDBJ databases">
        <title>Magnetospirillum sulfuroxidans sp. nov., a facultative chemolithoautotrophic sulfur-oxidizing alphaproteobacterium isolated from freshwater sediment and proposals for Paramagetospirillum gen. nov., and Magnetospirillaceae fam. nov.</title>
        <authorList>
            <person name="Koziaeva V."/>
            <person name="Geelhoed J.S."/>
            <person name="Sorokin D.Y."/>
            <person name="Grouzdev D.S."/>
        </authorList>
    </citation>
    <scope>NUCLEOTIDE SEQUENCE [LARGE SCALE GENOMIC DNA]</scope>
    <source>
        <strain evidence="5 6">J10</strain>
    </source>
</reference>
<sequence>MTDFAQRLTRALTIRYVAVLAIIGVLAIGSFLGLVRVLMDAESGTAVVNAAVRQKALVERIADLAIQLTLPNLPPPQAVKLEQELQAALDQLEAAHQGLVLGMPELKRPQPMSVRVRALYFGPDAQIDQIMRAFLRDGRGLVVARLGDPGFADDLAGVRSSASGKLVHQLDGLIALYQQENLERLQHMFGYHAAVVAMVLFLLVVSAAVVFRPMVARIRDDIIQRLAIEKSLRESEDRLWRMLQESPIGVSASRRKDGLVVFANARFCEILGADSKSLLGRRARDLYVDDRQLSAIVGELKRQGEINDAEVEFRRLNGQPFHSLLTVKASNFEGEPVNLAWIYDISAMKSAEEKLKLTAKVVESASEAVVITNARNEIEYVNPAFSTITEYTADEVIGQNPALWRSGRHDSEFYQNMWAGLNANGRWRGEIWNRRKSGEFYAEWLSIVAIKDDAGVVTHYIAIFSDITHRKEDEERVWRQANFDALTGLPNRALFVDRLSQAIRQTKRDGKKFALFFIDLDGFKQVNDSLGHAAGDLLLQQTAQRLVDCVRSSDTVARLAGDEFTCIVQGIHDHNDASMVASKILERLSLPFDLEGRQAEIRGSVGIALYPDDGADGPSLLKMADEAMYRVKRRGKNSFEFA</sequence>